<gene>
    <name evidence="6" type="ORF">A2Z21_04760</name>
</gene>
<dbReference type="CDD" id="cd03214">
    <property type="entry name" value="ABC_Iron-Siderophores_B12_Hemin"/>
    <property type="match status" value="1"/>
</dbReference>
<keyword evidence="4" id="KW-1278">Translocase</keyword>
<dbReference type="PROSITE" id="PS00211">
    <property type="entry name" value="ABC_TRANSPORTER_1"/>
    <property type="match status" value="1"/>
</dbReference>
<dbReference type="GO" id="GO:0005524">
    <property type="term" value="F:ATP binding"/>
    <property type="evidence" value="ECO:0007669"/>
    <property type="project" value="UniProtKB-KW"/>
</dbReference>
<dbReference type="GO" id="GO:0016887">
    <property type="term" value="F:ATP hydrolysis activity"/>
    <property type="evidence" value="ECO:0007669"/>
    <property type="project" value="InterPro"/>
</dbReference>
<dbReference type="PANTHER" id="PTHR42794:SF1">
    <property type="entry name" value="HEMIN IMPORT ATP-BINDING PROTEIN HMUV"/>
    <property type="match status" value="1"/>
</dbReference>
<dbReference type="Gene3D" id="3.40.50.300">
    <property type="entry name" value="P-loop containing nucleotide triphosphate hydrolases"/>
    <property type="match status" value="1"/>
</dbReference>
<dbReference type="InterPro" id="IPR027417">
    <property type="entry name" value="P-loop_NTPase"/>
</dbReference>
<dbReference type="STRING" id="1817864.A2Z21_04760"/>
<dbReference type="AlphaFoldDB" id="A0A1F5UVB8"/>
<evidence type="ECO:0000256" key="3">
    <source>
        <dbReference type="ARBA" id="ARBA00022840"/>
    </source>
</evidence>
<evidence type="ECO:0000313" key="6">
    <source>
        <dbReference type="EMBL" id="OGF55095.1"/>
    </source>
</evidence>
<organism evidence="6 7">
    <name type="scientific">Fraserbacteria sp. (strain RBG_16_55_9)</name>
    <dbReference type="NCBI Taxonomy" id="1817864"/>
    <lineage>
        <taxon>Bacteria</taxon>
        <taxon>Candidatus Fraseribacteriota</taxon>
    </lineage>
</organism>
<evidence type="ECO:0000313" key="7">
    <source>
        <dbReference type="Proteomes" id="UP000179157"/>
    </source>
</evidence>
<evidence type="ECO:0000256" key="4">
    <source>
        <dbReference type="ARBA" id="ARBA00022967"/>
    </source>
</evidence>
<dbReference type="SUPFAM" id="SSF52540">
    <property type="entry name" value="P-loop containing nucleoside triphosphate hydrolases"/>
    <property type="match status" value="1"/>
</dbReference>
<dbReference type="PANTHER" id="PTHR42794">
    <property type="entry name" value="HEMIN IMPORT ATP-BINDING PROTEIN HMUV"/>
    <property type="match status" value="1"/>
</dbReference>
<evidence type="ECO:0000256" key="1">
    <source>
        <dbReference type="ARBA" id="ARBA00022448"/>
    </source>
</evidence>
<evidence type="ECO:0000256" key="2">
    <source>
        <dbReference type="ARBA" id="ARBA00022741"/>
    </source>
</evidence>
<keyword evidence="1" id="KW-0813">Transport</keyword>
<proteinExistence type="predicted"/>
<name>A0A1F5UVB8_FRAXR</name>
<reference evidence="6 7" key="1">
    <citation type="journal article" date="2016" name="Nat. Commun.">
        <title>Thousands of microbial genomes shed light on interconnected biogeochemical processes in an aquifer system.</title>
        <authorList>
            <person name="Anantharaman K."/>
            <person name="Brown C.T."/>
            <person name="Hug L.A."/>
            <person name="Sharon I."/>
            <person name="Castelle C.J."/>
            <person name="Probst A.J."/>
            <person name="Thomas B.C."/>
            <person name="Singh A."/>
            <person name="Wilkins M.J."/>
            <person name="Karaoz U."/>
            <person name="Brodie E.L."/>
            <person name="Williams K.H."/>
            <person name="Hubbard S.S."/>
            <person name="Banfield J.F."/>
        </authorList>
    </citation>
    <scope>NUCLEOTIDE SEQUENCE [LARGE SCALE GENOMIC DNA]</scope>
    <source>
        <strain evidence="7">RBG_16_55_9</strain>
    </source>
</reference>
<evidence type="ECO:0000259" key="5">
    <source>
        <dbReference type="PROSITE" id="PS50893"/>
    </source>
</evidence>
<dbReference type="InterPro" id="IPR003439">
    <property type="entry name" value="ABC_transporter-like_ATP-bd"/>
</dbReference>
<protein>
    <recommendedName>
        <fullName evidence="5">ABC transporter domain-containing protein</fullName>
    </recommendedName>
</protein>
<dbReference type="Proteomes" id="UP000179157">
    <property type="component" value="Unassembled WGS sequence"/>
</dbReference>
<comment type="caution">
    <text evidence="6">The sequence shown here is derived from an EMBL/GenBank/DDBJ whole genome shotgun (WGS) entry which is preliminary data.</text>
</comment>
<dbReference type="FunFam" id="3.40.50.300:FF:000134">
    <property type="entry name" value="Iron-enterobactin ABC transporter ATP-binding protein"/>
    <property type="match status" value="1"/>
</dbReference>
<dbReference type="PROSITE" id="PS50893">
    <property type="entry name" value="ABC_TRANSPORTER_2"/>
    <property type="match status" value="1"/>
</dbReference>
<dbReference type="Pfam" id="PF00005">
    <property type="entry name" value="ABC_tran"/>
    <property type="match status" value="1"/>
</dbReference>
<dbReference type="InterPro" id="IPR017871">
    <property type="entry name" value="ABC_transporter-like_CS"/>
</dbReference>
<dbReference type="SMART" id="SM00382">
    <property type="entry name" value="AAA"/>
    <property type="match status" value="1"/>
</dbReference>
<sequence length="279" mass="30832">MTVIRVENLTFAYNSRPVFEGITLDVKAGELLALVGPNGSGKTTFLRAISGVLPVNAGAVYLNLRGESPRLVSTLVPKELARSLAAVEQEVHVEFDFTVREIVALGRLPHSHRLNPFSMQDKRIVEEAMERLAITPFAERSIQTLSSGERQRVFLAMALAQEPRVLLLDEPTAHLDLKYQIEIMELIRELADQSLTVIAAIHDLNLAARYADRVAVLSQGRLAACGHPRPLLTEELIESVWGVRVRVLQDRAGLWIIPQASSDLDNAEGDFSAVRASRD</sequence>
<keyword evidence="3" id="KW-0067">ATP-binding</keyword>
<accession>A0A1F5UVB8</accession>
<dbReference type="InterPro" id="IPR003593">
    <property type="entry name" value="AAA+_ATPase"/>
</dbReference>
<dbReference type="EMBL" id="MFGX01000064">
    <property type="protein sequence ID" value="OGF55095.1"/>
    <property type="molecule type" value="Genomic_DNA"/>
</dbReference>
<feature type="domain" description="ABC transporter" evidence="5">
    <location>
        <begin position="4"/>
        <end position="244"/>
    </location>
</feature>
<keyword evidence="2" id="KW-0547">Nucleotide-binding</keyword>